<sequence length="396" mass="47602">MIIKGIKRTQNILKFNLCTLNYSEILLKNYFEKDYYQQISQECSENTKIQHNMFRINGNKIDIISIPKFHNEQTTTNNFFTLLQYCRDCSEQNEISLIGIDPYYHICDKINLKFIEDNQFNFLEDSLIGNQNDFNLNNTNIQDWIDNIQLDLKVFDQLKAQQYQKQYQQDHQEKNCGCKHDKYPENYYSQIFDYKNQSKIDDIKQRQQDLQQIILERVSNKEEIETLEFPLMQKAIDFSLGLKKNIFLGELPKFFVKKFMAQHYSMLELEEILESLLQQSKNQQKINQIRHLFNKEFFYKQNYLIIAYQAFLIHQLVQQKQKSITVFVKNYQSQPLIQIIQHLANDQQSYKNFINSFSLKLTQSSCNNTIELQKKQLILSLLYWENNFQKYGLNQK</sequence>
<accession>I7MEZ4</accession>
<reference evidence="2" key="1">
    <citation type="journal article" date="2006" name="PLoS Biol.">
        <title>Macronuclear genome sequence of the ciliate Tetrahymena thermophila, a model eukaryote.</title>
        <authorList>
            <person name="Eisen J.A."/>
            <person name="Coyne R.S."/>
            <person name="Wu M."/>
            <person name="Wu D."/>
            <person name="Thiagarajan M."/>
            <person name="Wortman J.R."/>
            <person name="Badger J.H."/>
            <person name="Ren Q."/>
            <person name="Amedeo P."/>
            <person name="Jones K.M."/>
            <person name="Tallon L.J."/>
            <person name="Delcher A.L."/>
            <person name="Salzberg S.L."/>
            <person name="Silva J.C."/>
            <person name="Haas B.J."/>
            <person name="Majoros W.H."/>
            <person name="Farzad M."/>
            <person name="Carlton J.M."/>
            <person name="Smith R.K. Jr."/>
            <person name="Garg J."/>
            <person name="Pearlman R.E."/>
            <person name="Karrer K.M."/>
            <person name="Sun L."/>
            <person name="Manning G."/>
            <person name="Elde N.C."/>
            <person name="Turkewitz A.P."/>
            <person name="Asai D.J."/>
            <person name="Wilkes D.E."/>
            <person name="Wang Y."/>
            <person name="Cai H."/>
            <person name="Collins K."/>
            <person name="Stewart B.A."/>
            <person name="Lee S.R."/>
            <person name="Wilamowska K."/>
            <person name="Weinberg Z."/>
            <person name="Ruzzo W.L."/>
            <person name="Wloga D."/>
            <person name="Gaertig J."/>
            <person name="Frankel J."/>
            <person name="Tsao C.-C."/>
            <person name="Gorovsky M.A."/>
            <person name="Keeling P.J."/>
            <person name="Waller R.F."/>
            <person name="Patron N.J."/>
            <person name="Cherry J.M."/>
            <person name="Stover N.A."/>
            <person name="Krieger C.J."/>
            <person name="del Toro C."/>
            <person name="Ryder H.F."/>
            <person name="Williamson S.C."/>
            <person name="Barbeau R.A."/>
            <person name="Hamilton E.P."/>
            <person name="Orias E."/>
        </authorList>
    </citation>
    <scope>NUCLEOTIDE SEQUENCE [LARGE SCALE GENOMIC DNA]</scope>
    <source>
        <strain evidence="2">SB210</strain>
    </source>
</reference>
<dbReference type="Proteomes" id="UP000009168">
    <property type="component" value="Unassembled WGS sequence"/>
</dbReference>
<dbReference type="KEGG" id="tet:TTHERM_00343850"/>
<dbReference type="InParanoid" id="I7MEZ4"/>
<dbReference type="EMBL" id="GG662654">
    <property type="protein sequence ID" value="EAR98185.2"/>
    <property type="molecule type" value="Genomic_DNA"/>
</dbReference>
<gene>
    <name evidence="1" type="ORF">TTHERM_00343850</name>
</gene>
<dbReference type="AlphaFoldDB" id="I7MEZ4"/>
<organism evidence="1 2">
    <name type="scientific">Tetrahymena thermophila (strain SB210)</name>
    <dbReference type="NCBI Taxonomy" id="312017"/>
    <lineage>
        <taxon>Eukaryota</taxon>
        <taxon>Sar</taxon>
        <taxon>Alveolata</taxon>
        <taxon>Ciliophora</taxon>
        <taxon>Intramacronucleata</taxon>
        <taxon>Oligohymenophorea</taxon>
        <taxon>Hymenostomatida</taxon>
        <taxon>Tetrahymenina</taxon>
        <taxon>Tetrahymenidae</taxon>
        <taxon>Tetrahymena</taxon>
    </lineage>
</organism>
<evidence type="ECO:0000313" key="1">
    <source>
        <dbReference type="EMBL" id="EAR98185.2"/>
    </source>
</evidence>
<evidence type="ECO:0000313" key="2">
    <source>
        <dbReference type="Proteomes" id="UP000009168"/>
    </source>
</evidence>
<dbReference type="GeneID" id="7842054"/>
<proteinExistence type="predicted"/>
<dbReference type="RefSeq" id="XP_001018430.2">
    <property type="nucleotide sequence ID" value="XM_001018430.2"/>
</dbReference>
<protein>
    <submittedName>
        <fullName evidence="1">Uncharacterized protein</fullName>
    </submittedName>
</protein>
<keyword evidence="2" id="KW-1185">Reference proteome</keyword>
<dbReference type="OrthoDB" id="297597at2759"/>
<name>I7MEZ4_TETTS</name>